<dbReference type="AlphaFoldDB" id="A0A7W3LUT2"/>
<proteinExistence type="inferred from homology"/>
<evidence type="ECO:0000256" key="2">
    <source>
        <dbReference type="ARBA" id="ARBA00023002"/>
    </source>
</evidence>
<name>A0A7W3LUT2_ACTNM</name>
<dbReference type="InterPro" id="IPR020904">
    <property type="entry name" value="Sc_DH/Rdtase_CS"/>
</dbReference>
<evidence type="ECO:0000313" key="4">
    <source>
        <dbReference type="EMBL" id="MBA8954654.1"/>
    </source>
</evidence>
<dbReference type="CDD" id="cd05233">
    <property type="entry name" value="SDR_c"/>
    <property type="match status" value="1"/>
</dbReference>
<keyword evidence="5" id="KW-1185">Reference proteome</keyword>
<comment type="similarity">
    <text evidence="1">Belongs to the short-chain dehydrogenases/reductases (SDR) family.</text>
</comment>
<evidence type="ECO:0000256" key="1">
    <source>
        <dbReference type="ARBA" id="ARBA00006484"/>
    </source>
</evidence>
<dbReference type="RefSeq" id="WP_182846695.1">
    <property type="nucleotide sequence ID" value="NZ_BAAALP010000011.1"/>
</dbReference>
<dbReference type="PRINTS" id="PR00081">
    <property type="entry name" value="GDHRDH"/>
</dbReference>
<dbReference type="PANTHER" id="PTHR44196:SF1">
    <property type="entry name" value="DEHYDROGENASE_REDUCTASE SDR FAMILY MEMBER 7B"/>
    <property type="match status" value="1"/>
</dbReference>
<dbReference type="SUPFAM" id="SSF51735">
    <property type="entry name" value="NAD(P)-binding Rossmann-fold domains"/>
    <property type="match status" value="1"/>
</dbReference>
<dbReference type="GO" id="GO:0016491">
    <property type="term" value="F:oxidoreductase activity"/>
    <property type="evidence" value="ECO:0007669"/>
    <property type="project" value="UniProtKB-KW"/>
</dbReference>
<organism evidence="4 5">
    <name type="scientific">Actinomadura namibiensis</name>
    <dbReference type="NCBI Taxonomy" id="182080"/>
    <lineage>
        <taxon>Bacteria</taxon>
        <taxon>Bacillati</taxon>
        <taxon>Actinomycetota</taxon>
        <taxon>Actinomycetes</taxon>
        <taxon>Streptosporangiales</taxon>
        <taxon>Thermomonosporaceae</taxon>
        <taxon>Actinomadura</taxon>
    </lineage>
</organism>
<gene>
    <name evidence="4" type="ORF">HNR61_006311</name>
</gene>
<dbReference type="GO" id="GO:0016020">
    <property type="term" value="C:membrane"/>
    <property type="evidence" value="ECO:0007669"/>
    <property type="project" value="TreeGrafter"/>
</dbReference>
<dbReference type="Gene3D" id="3.40.50.720">
    <property type="entry name" value="NAD(P)-binding Rossmann-like Domain"/>
    <property type="match status" value="1"/>
</dbReference>
<evidence type="ECO:0000259" key="3">
    <source>
        <dbReference type="SMART" id="SM00822"/>
    </source>
</evidence>
<dbReference type="InterPro" id="IPR057326">
    <property type="entry name" value="KR_dom"/>
</dbReference>
<dbReference type="Proteomes" id="UP000572680">
    <property type="component" value="Unassembled WGS sequence"/>
</dbReference>
<dbReference type="Pfam" id="PF00106">
    <property type="entry name" value="adh_short"/>
    <property type="match status" value="1"/>
</dbReference>
<comment type="caution">
    <text evidence="4">The sequence shown here is derived from an EMBL/GenBank/DDBJ whole genome shotgun (WGS) entry which is preliminary data.</text>
</comment>
<evidence type="ECO:0000313" key="5">
    <source>
        <dbReference type="Proteomes" id="UP000572680"/>
    </source>
</evidence>
<protein>
    <submittedName>
        <fullName evidence="4">Short-subunit dehydrogenase</fullName>
    </submittedName>
</protein>
<dbReference type="InterPro" id="IPR036291">
    <property type="entry name" value="NAD(P)-bd_dom_sf"/>
</dbReference>
<sequence length="253" mass="26319">MTRTALVTGAGSGLGALAARRLAAAAWDVVAVDVDADGLAATARRSPNLHTRVCDVTDPDAVARVVAESGAVHRVVHAAAISPLGAALEQPLAEVERVLRVDFLGTVVVARATLPGMLARGRGELVVFSSLGAWLPGHLTSAYASAKAAVNAFVEALAVEHRGSGVTFRCVCPRQVDTPMYRAIAARHPAATGGAKGMPPGRVLDAVERSLARPEDDLYVFPGALTRATVTAKRLLPRATRHAIAARTDPHRS</sequence>
<keyword evidence="2" id="KW-0560">Oxidoreductase</keyword>
<feature type="domain" description="Ketoreductase" evidence="3">
    <location>
        <begin position="3"/>
        <end position="175"/>
    </location>
</feature>
<reference evidence="4 5" key="1">
    <citation type="submission" date="2020-08" db="EMBL/GenBank/DDBJ databases">
        <title>Genomic Encyclopedia of Type Strains, Phase IV (KMG-IV): sequencing the most valuable type-strain genomes for metagenomic binning, comparative biology and taxonomic classification.</title>
        <authorList>
            <person name="Goeker M."/>
        </authorList>
    </citation>
    <scope>NUCLEOTIDE SEQUENCE [LARGE SCALE GENOMIC DNA]</scope>
    <source>
        <strain evidence="4 5">DSM 44197</strain>
    </source>
</reference>
<dbReference type="InterPro" id="IPR002347">
    <property type="entry name" value="SDR_fam"/>
</dbReference>
<dbReference type="PROSITE" id="PS00061">
    <property type="entry name" value="ADH_SHORT"/>
    <property type="match status" value="1"/>
</dbReference>
<dbReference type="EMBL" id="JACJIA010000009">
    <property type="protein sequence ID" value="MBA8954654.1"/>
    <property type="molecule type" value="Genomic_DNA"/>
</dbReference>
<dbReference type="PANTHER" id="PTHR44196">
    <property type="entry name" value="DEHYDROGENASE/REDUCTASE SDR FAMILY MEMBER 7B"/>
    <property type="match status" value="1"/>
</dbReference>
<accession>A0A7W3LUT2</accession>
<dbReference type="SMART" id="SM00822">
    <property type="entry name" value="PKS_KR"/>
    <property type="match status" value="1"/>
</dbReference>